<dbReference type="RefSeq" id="WP_132322797.1">
    <property type="nucleotide sequence ID" value="NZ_FWZT01000020.1"/>
</dbReference>
<sequence>MNRNLIFLSIVWIISTLAGATPSTEVASIVANGSGCPMNDPRFNVNGDTILINTEPLEIFISGDDRFDRQNCQVTLNIAPAAGWYYVVEQIQATGYAHVGQGVEGSARLAAYIQGQGFGPTVEQRFQGYTQQSFRLQSSEAIRSSCDEDRALNINTAIRLLNRNSSRYGWGYLTANSQTSVRIRWQRCT</sequence>
<name>A0A1Y6CFC6_9BACT</name>
<evidence type="ECO:0008006" key="4">
    <source>
        <dbReference type="Google" id="ProtNLM"/>
    </source>
</evidence>
<dbReference type="EMBL" id="FWZT01000020">
    <property type="protein sequence ID" value="SMF60256.1"/>
    <property type="molecule type" value="Genomic_DNA"/>
</dbReference>
<organism evidence="2 3">
    <name type="scientific">Pseudobacteriovorax antillogorgiicola</name>
    <dbReference type="NCBI Taxonomy" id="1513793"/>
    <lineage>
        <taxon>Bacteria</taxon>
        <taxon>Pseudomonadati</taxon>
        <taxon>Bdellovibrionota</taxon>
        <taxon>Oligoflexia</taxon>
        <taxon>Oligoflexales</taxon>
        <taxon>Pseudobacteriovoracaceae</taxon>
        <taxon>Pseudobacteriovorax</taxon>
    </lineage>
</organism>
<dbReference type="PANTHER" id="PTHR38847:SF1">
    <property type="entry name" value="PSEUDOURIDINE SYNTHASE RSUA_RLUA-LIKE DOMAIN-CONTAINING PROTEIN"/>
    <property type="match status" value="1"/>
</dbReference>
<evidence type="ECO:0000256" key="1">
    <source>
        <dbReference type="SAM" id="SignalP"/>
    </source>
</evidence>
<proteinExistence type="predicted"/>
<evidence type="ECO:0000313" key="2">
    <source>
        <dbReference type="EMBL" id="SMF60256.1"/>
    </source>
</evidence>
<accession>A0A1Y6CFC6</accession>
<dbReference type="Proteomes" id="UP000192907">
    <property type="component" value="Unassembled WGS sequence"/>
</dbReference>
<dbReference type="STRING" id="1513793.SAMN06296036_120110"/>
<dbReference type="PANTHER" id="PTHR38847">
    <property type="match status" value="1"/>
</dbReference>
<dbReference type="AlphaFoldDB" id="A0A1Y6CFC6"/>
<reference evidence="3" key="1">
    <citation type="submission" date="2017-04" db="EMBL/GenBank/DDBJ databases">
        <authorList>
            <person name="Varghese N."/>
            <person name="Submissions S."/>
        </authorList>
    </citation>
    <scope>NUCLEOTIDE SEQUENCE [LARGE SCALE GENOMIC DNA]</scope>
    <source>
        <strain evidence="3">RKEM611</strain>
    </source>
</reference>
<dbReference type="InterPro" id="IPR025649">
    <property type="entry name" value="DUF4360"/>
</dbReference>
<keyword evidence="1" id="KW-0732">Signal</keyword>
<dbReference type="Pfam" id="PF14273">
    <property type="entry name" value="DUF4360"/>
    <property type="match status" value="1"/>
</dbReference>
<feature type="signal peptide" evidence="1">
    <location>
        <begin position="1"/>
        <end position="20"/>
    </location>
</feature>
<gene>
    <name evidence="2" type="ORF">SAMN06296036_120110</name>
</gene>
<evidence type="ECO:0000313" key="3">
    <source>
        <dbReference type="Proteomes" id="UP000192907"/>
    </source>
</evidence>
<protein>
    <recommendedName>
        <fullName evidence="4">DUF4360 domain-containing protein</fullName>
    </recommendedName>
</protein>
<feature type="chain" id="PRO_5012418714" description="DUF4360 domain-containing protein" evidence="1">
    <location>
        <begin position="21"/>
        <end position="189"/>
    </location>
</feature>
<keyword evidence="3" id="KW-1185">Reference proteome</keyword>